<dbReference type="PROSITE" id="PS51379">
    <property type="entry name" value="4FE4S_FER_2"/>
    <property type="match status" value="1"/>
</dbReference>
<evidence type="ECO:0000259" key="8">
    <source>
        <dbReference type="PROSITE" id="PS51379"/>
    </source>
</evidence>
<dbReference type="Pfam" id="PF00037">
    <property type="entry name" value="Fer4"/>
    <property type="match status" value="1"/>
</dbReference>
<keyword evidence="1" id="KW-0813">Transport</keyword>
<dbReference type="InterPro" id="IPR017896">
    <property type="entry name" value="4Fe4S_Fe-S-bd"/>
</dbReference>
<evidence type="ECO:0000256" key="7">
    <source>
        <dbReference type="SAM" id="Phobius"/>
    </source>
</evidence>
<keyword evidence="7" id="KW-0812">Transmembrane</keyword>
<dbReference type="Proteomes" id="UP000051717">
    <property type="component" value="Unassembled WGS sequence"/>
</dbReference>
<evidence type="ECO:0000256" key="3">
    <source>
        <dbReference type="ARBA" id="ARBA00022723"/>
    </source>
</evidence>
<gene>
    <name evidence="9" type="ORF">AMJ82_08805</name>
</gene>
<dbReference type="InterPro" id="IPR051684">
    <property type="entry name" value="Electron_Trans/Redox"/>
</dbReference>
<accession>A0A0S8G5J5</accession>
<feature type="transmembrane region" description="Helical" evidence="7">
    <location>
        <begin position="123"/>
        <end position="141"/>
    </location>
</feature>
<dbReference type="GO" id="GO:0051539">
    <property type="term" value="F:4 iron, 4 sulfur cluster binding"/>
    <property type="evidence" value="ECO:0007669"/>
    <property type="project" value="UniProtKB-KW"/>
</dbReference>
<evidence type="ECO:0000256" key="2">
    <source>
        <dbReference type="ARBA" id="ARBA00022485"/>
    </source>
</evidence>
<evidence type="ECO:0000256" key="5">
    <source>
        <dbReference type="ARBA" id="ARBA00023004"/>
    </source>
</evidence>
<keyword evidence="2" id="KW-0004">4Fe-4S</keyword>
<feature type="transmembrane region" description="Helical" evidence="7">
    <location>
        <begin position="47"/>
        <end position="65"/>
    </location>
</feature>
<organism evidence="9 10">
    <name type="scientific">candidate division TA06 bacterium SM23_40</name>
    <dbReference type="NCBI Taxonomy" id="1703774"/>
    <lineage>
        <taxon>Bacteria</taxon>
        <taxon>Bacteria division TA06</taxon>
    </lineage>
</organism>
<dbReference type="Pfam" id="PF12801">
    <property type="entry name" value="Fer4_5"/>
    <property type="match status" value="2"/>
</dbReference>
<dbReference type="GO" id="GO:0005886">
    <property type="term" value="C:plasma membrane"/>
    <property type="evidence" value="ECO:0007669"/>
    <property type="project" value="TreeGrafter"/>
</dbReference>
<reference evidence="9 10" key="1">
    <citation type="journal article" date="2015" name="Microbiome">
        <title>Genomic resolution of linkages in carbon, nitrogen, and sulfur cycling among widespread estuary sediment bacteria.</title>
        <authorList>
            <person name="Baker B.J."/>
            <person name="Lazar C.S."/>
            <person name="Teske A.P."/>
            <person name="Dick G.J."/>
        </authorList>
    </citation>
    <scope>NUCLEOTIDE SEQUENCE [LARGE SCALE GENOMIC DNA]</scope>
    <source>
        <strain evidence="9">SM23_40</strain>
    </source>
</reference>
<keyword evidence="3" id="KW-0479">Metal-binding</keyword>
<evidence type="ECO:0000313" key="9">
    <source>
        <dbReference type="EMBL" id="KPK68213.1"/>
    </source>
</evidence>
<keyword evidence="4" id="KW-0249">Electron transport</keyword>
<dbReference type="SUPFAM" id="SSF54862">
    <property type="entry name" value="4Fe-4S ferredoxins"/>
    <property type="match status" value="1"/>
</dbReference>
<name>A0A0S8G5J5_UNCT6</name>
<sequence>MQGNQNLQVRLLAKTLTTVVPFLLLAAPLWAQGAGARRPPGFLEIWLLPRVWVGAIFCLIGLVLLMRSSVTRNLRLAMLVVIFFVFGIVSILPLGQFARGMSVHPSPICTMTRPFQFMNAGRAVPVVFISIAVSVALLTIVGNKLFCGWACPIGAIQEAFHRIPVSKRLKVKLPFWITNSIRVILFVVFLVVVFSLGTSIYDYFNPFHFFHWSFELLPVAALLVALVAGVFIFRPFCYLVCPLGLFTWVLEHLSLVRVKVKKDACTECNVCIKKSPCPAVPAILEGRRSRPDCHACGRCIEVCPEDALHFRV</sequence>
<evidence type="ECO:0000256" key="1">
    <source>
        <dbReference type="ARBA" id="ARBA00022448"/>
    </source>
</evidence>
<dbReference type="GO" id="GO:0046872">
    <property type="term" value="F:metal ion binding"/>
    <property type="evidence" value="ECO:0007669"/>
    <property type="project" value="UniProtKB-KW"/>
</dbReference>
<evidence type="ECO:0000256" key="4">
    <source>
        <dbReference type="ARBA" id="ARBA00022982"/>
    </source>
</evidence>
<feature type="transmembrane region" description="Helical" evidence="7">
    <location>
        <begin position="216"/>
        <end position="249"/>
    </location>
</feature>
<keyword evidence="7" id="KW-1133">Transmembrane helix</keyword>
<evidence type="ECO:0000313" key="10">
    <source>
        <dbReference type="Proteomes" id="UP000051717"/>
    </source>
</evidence>
<feature type="transmembrane region" description="Helical" evidence="7">
    <location>
        <begin position="173"/>
        <end position="196"/>
    </location>
</feature>
<keyword evidence="6" id="KW-0411">Iron-sulfur</keyword>
<protein>
    <recommendedName>
        <fullName evidence="8">4Fe-4S ferredoxin-type domain-containing protein</fullName>
    </recommendedName>
</protein>
<dbReference type="PROSITE" id="PS00198">
    <property type="entry name" value="4FE4S_FER_1"/>
    <property type="match status" value="1"/>
</dbReference>
<evidence type="ECO:0000256" key="6">
    <source>
        <dbReference type="ARBA" id="ARBA00023014"/>
    </source>
</evidence>
<keyword evidence="7" id="KW-0472">Membrane</keyword>
<dbReference type="AlphaFoldDB" id="A0A0S8G5J5"/>
<dbReference type="PANTHER" id="PTHR30176:SF3">
    <property type="entry name" value="FERREDOXIN-TYPE PROTEIN NAPH"/>
    <property type="match status" value="1"/>
</dbReference>
<dbReference type="InterPro" id="IPR017900">
    <property type="entry name" value="4Fe4S_Fe_S_CS"/>
</dbReference>
<comment type="caution">
    <text evidence="9">The sequence shown here is derived from an EMBL/GenBank/DDBJ whole genome shotgun (WGS) entry which is preliminary data.</text>
</comment>
<dbReference type="PANTHER" id="PTHR30176">
    <property type="entry name" value="FERREDOXIN-TYPE PROTEIN NAPH"/>
    <property type="match status" value="1"/>
</dbReference>
<feature type="transmembrane region" description="Helical" evidence="7">
    <location>
        <begin position="77"/>
        <end position="98"/>
    </location>
</feature>
<dbReference type="EMBL" id="LJUI01000085">
    <property type="protein sequence ID" value="KPK68213.1"/>
    <property type="molecule type" value="Genomic_DNA"/>
</dbReference>
<keyword evidence="5" id="KW-0408">Iron</keyword>
<proteinExistence type="predicted"/>
<feature type="domain" description="4Fe-4S ferredoxin-type" evidence="8">
    <location>
        <begin position="285"/>
        <end position="312"/>
    </location>
</feature>